<dbReference type="InterPro" id="IPR041457">
    <property type="entry name" value="CxC2_KDZ-assoc"/>
</dbReference>
<dbReference type="Proteomes" id="UP000005408">
    <property type="component" value="Unassembled WGS sequence"/>
</dbReference>
<organism evidence="2 3">
    <name type="scientific">Magallana gigas</name>
    <name type="common">Pacific oyster</name>
    <name type="synonym">Crassostrea gigas</name>
    <dbReference type="NCBI Taxonomy" id="29159"/>
    <lineage>
        <taxon>Eukaryota</taxon>
        <taxon>Metazoa</taxon>
        <taxon>Spiralia</taxon>
        <taxon>Lophotrochozoa</taxon>
        <taxon>Mollusca</taxon>
        <taxon>Bivalvia</taxon>
        <taxon>Autobranchia</taxon>
        <taxon>Pteriomorphia</taxon>
        <taxon>Ostreida</taxon>
        <taxon>Ostreoidea</taxon>
        <taxon>Ostreidae</taxon>
        <taxon>Magallana</taxon>
    </lineage>
</organism>
<dbReference type="EnsemblMetazoa" id="G3465.1">
    <property type="protein sequence ID" value="G3465.1:cds"/>
    <property type="gene ID" value="G3465"/>
</dbReference>
<dbReference type="Pfam" id="PF18758">
    <property type="entry name" value="KDZ"/>
    <property type="match status" value="1"/>
</dbReference>
<dbReference type="Pfam" id="PF18803">
    <property type="entry name" value="CxC2"/>
    <property type="match status" value="1"/>
</dbReference>
<dbReference type="PANTHER" id="PTHR33096">
    <property type="entry name" value="CXC2 DOMAIN-CONTAINING PROTEIN"/>
    <property type="match status" value="1"/>
</dbReference>
<keyword evidence="3" id="KW-1185">Reference proteome</keyword>
<dbReference type="PANTHER" id="PTHR33096:SF1">
    <property type="entry name" value="CXC1-LIKE CYSTEINE CLUSTER ASSOCIATED WITH KDZ TRANSPOSASES DOMAIN-CONTAINING PROTEIN"/>
    <property type="match status" value="1"/>
</dbReference>
<dbReference type="InterPro" id="IPR040521">
    <property type="entry name" value="KDZ"/>
</dbReference>
<evidence type="ECO:0000313" key="2">
    <source>
        <dbReference type="EnsemblMetazoa" id="G3465.1:cds"/>
    </source>
</evidence>
<feature type="domain" description="CxC2-like cysteine cluster KDZ transposase-associated" evidence="1">
    <location>
        <begin position="159"/>
        <end position="242"/>
    </location>
</feature>
<evidence type="ECO:0000313" key="3">
    <source>
        <dbReference type="Proteomes" id="UP000005408"/>
    </source>
</evidence>
<sequence>MSLRSKKFVQKIKVIKYKEERKEIEIVKLEPKCSVPKKPKKVVTEELLDQPTTSVVQEDVRTYVSRKTKEREGWETVQPSMFRARVEEMCPSTWECCFCGKETMHIIHCPDCGPTAHYCEECCTQIHSLVLFHKPCVWKNDMYVPHESSSETCIRRKDHNECPTAYTKTLAVISLSGHQHKINMQFCKCEMESVTLVRFRLWPSSPEVPRVAFDFKLMELAVVLQLEGCLSLKSFCDAIIQSQNGFPVMVRPDEVKDIYRSLVGDSFNEYRFHRSQFNNRESYDENHVQMANECPICCESDVTKIISLDGNFGLVHKKSSGQGTGVPRRKEKFFMDQDKVDTFVSAYGQDAKKQNINCSDFQAGNIIRSKKKTDKLDITGLFGSVCQHDIPQLFLNLKHGERLAYSVHLLQHLVDNSEQDERAGIIMYDIACSLQRHLQKENKDLQANFKFVVPVFHSYAHNMACQLEFGQRFVEGTGLNDGEGVERLWSYLRKFSSITKEMTVSNRHHLLVDALEHYSNRIKEKLGERLKAMLEKAKKLQEETRDVFTAVEAKHDGSAAEWILLWKELSRSGRQVSVSLTPDERYCWLSKQIVTQRIMLADSNDEDEKVLLKDHIQKTENEMKKVGKQINVQSLDDQKEKLAESAKNKLKQGHLKKLQMFANERQYILSLLKKYFDGQEMAKRISKQLSSNSEKIKKSLKEFNSKFSERFSFAEVSSPSATFFKDLNVSPFLDEDKIKACQAYSLYQHAMEQEQMTMLEVKALLHHIDDENQHLLNLIVEATQDDRYQIGRKHMLMMFKLKAEEQWIRYLLSLSEFSDKSAESQIHSFIDMPLQTDFIELDCIFGEMSDLSESDDSETE</sequence>
<reference evidence="2" key="1">
    <citation type="submission" date="2022-08" db="UniProtKB">
        <authorList>
            <consortium name="EnsemblMetazoa"/>
        </authorList>
    </citation>
    <scope>IDENTIFICATION</scope>
    <source>
        <strain evidence="2">05x7-T-G4-1.051#20</strain>
    </source>
</reference>
<name>A0A8W8MQW9_MAGGI</name>
<proteinExistence type="predicted"/>
<dbReference type="AlphaFoldDB" id="A0A8W8MQW9"/>
<evidence type="ECO:0000259" key="1">
    <source>
        <dbReference type="Pfam" id="PF18803"/>
    </source>
</evidence>
<protein>
    <recommendedName>
        <fullName evidence="1">CxC2-like cysteine cluster KDZ transposase-associated domain-containing protein</fullName>
    </recommendedName>
</protein>
<accession>A0A8W8MQW9</accession>